<dbReference type="EMBL" id="OB689735">
    <property type="protein sequence ID" value="CAD7237594.1"/>
    <property type="molecule type" value="Genomic_DNA"/>
</dbReference>
<dbReference type="PROSITE" id="PS01043">
    <property type="entry name" value="TRANSPOSASE_IS30"/>
    <property type="match status" value="1"/>
</dbReference>
<keyword evidence="4" id="KW-0238">DNA-binding</keyword>
<dbReference type="InterPro" id="IPR051917">
    <property type="entry name" value="Transposase-Integrase"/>
</dbReference>
<dbReference type="InterPro" id="IPR053392">
    <property type="entry name" value="Transposase_IS30-like"/>
</dbReference>
<evidence type="ECO:0000256" key="1">
    <source>
        <dbReference type="ARBA" id="ARBA00002190"/>
    </source>
</evidence>
<proteinExistence type="inferred from homology"/>
<dbReference type="PANTHER" id="PTHR10948">
    <property type="entry name" value="TRANSPOSASE"/>
    <property type="match status" value="1"/>
</dbReference>
<dbReference type="GO" id="GO:0004803">
    <property type="term" value="F:transposase activity"/>
    <property type="evidence" value="ECO:0007669"/>
    <property type="project" value="InterPro"/>
</dbReference>
<keyword evidence="5" id="KW-0233">DNA recombination</keyword>
<dbReference type="SUPFAM" id="SSF53098">
    <property type="entry name" value="Ribonuclease H-like"/>
    <property type="match status" value="1"/>
</dbReference>
<dbReference type="PANTHER" id="PTHR10948:SF23">
    <property type="entry name" value="TRANSPOSASE INSI FOR INSERTION SEQUENCE ELEMENT IS30A-RELATED"/>
    <property type="match status" value="1"/>
</dbReference>
<sequence>MPSYNRLTGDKRIELCALKKAGLTQKAIASQLDVAPSTISRELRRNTGLRGYRPKQADRLACARRVQGRGLRISQATWQGVDEMLGADWSPEQISGHLKANDLPSVSPEWIYQHIYADKRQGGTLHTHLRCQKKRRKRRGSTERRGQIIGRVCITQRPEIVETRARIGDWEADTVIGRQGGAVLVTLAERKSRFSLIIKAENKTATAVSNAISKAMEPHAANVHTLTYDNGKEFAYHQQVSDVLDAKGFFAHPYHSWERGLNENTNGLIRQYLPKGKSFDDLTDQEVGDIMDRLNNRPRKCLGFRTPNQVFFEAKSDVALAS</sequence>
<dbReference type="InterPro" id="IPR025246">
    <property type="entry name" value="IS30-like_HTH"/>
</dbReference>
<dbReference type="Pfam" id="PF13936">
    <property type="entry name" value="HTH_38"/>
    <property type="match status" value="1"/>
</dbReference>
<dbReference type="InterPro" id="IPR012337">
    <property type="entry name" value="RNaseH-like_sf"/>
</dbReference>
<dbReference type="GO" id="GO:0006313">
    <property type="term" value="P:DNA transposition"/>
    <property type="evidence" value="ECO:0007669"/>
    <property type="project" value="InterPro"/>
</dbReference>
<dbReference type="GO" id="GO:0003677">
    <property type="term" value="F:DNA binding"/>
    <property type="evidence" value="ECO:0007669"/>
    <property type="project" value="UniProtKB-KW"/>
</dbReference>
<comment type="similarity">
    <text evidence="2">Belongs to the transposase IS30 family.</text>
</comment>
<dbReference type="OrthoDB" id="8300208at2759"/>
<protein>
    <submittedName>
        <fullName evidence="6">Uncharacterized protein</fullName>
    </submittedName>
</protein>
<reference evidence="6" key="1">
    <citation type="submission" date="2020-11" db="EMBL/GenBank/DDBJ databases">
        <authorList>
            <person name="Tran Van P."/>
        </authorList>
    </citation>
    <scope>NUCLEOTIDE SEQUENCE</scope>
</reference>
<dbReference type="GO" id="GO:0015074">
    <property type="term" value="P:DNA integration"/>
    <property type="evidence" value="ECO:0007669"/>
    <property type="project" value="InterPro"/>
</dbReference>
<comment type="function">
    <text evidence="1">Required for the transposition of the insertion element.</text>
</comment>
<dbReference type="AlphaFoldDB" id="A0A7R8WTL1"/>
<dbReference type="InterPro" id="IPR001584">
    <property type="entry name" value="Integrase_cat-core"/>
</dbReference>
<name>A0A7R8WTL1_9CRUS</name>
<dbReference type="NCBIfam" id="NF033563">
    <property type="entry name" value="transpos_IS30"/>
    <property type="match status" value="1"/>
</dbReference>
<evidence type="ECO:0000256" key="2">
    <source>
        <dbReference type="ARBA" id="ARBA00006363"/>
    </source>
</evidence>
<gene>
    <name evidence="6" type="ORF">CTOB1V02_LOCUS15409</name>
</gene>
<evidence type="ECO:0000256" key="4">
    <source>
        <dbReference type="ARBA" id="ARBA00023125"/>
    </source>
</evidence>
<evidence type="ECO:0000313" key="6">
    <source>
        <dbReference type="EMBL" id="CAD7237594.1"/>
    </source>
</evidence>
<dbReference type="PROSITE" id="PS50994">
    <property type="entry name" value="INTEGRASE"/>
    <property type="match status" value="1"/>
</dbReference>
<dbReference type="GO" id="GO:0005829">
    <property type="term" value="C:cytosol"/>
    <property type="evidence" value="ECO:0007669"/>
    <property type="project" value="TreeGrafter"/>
</dbReference>
<dbReference type="Gene3D" id="3.30.420.10">
    <property type="entry name" value="Ribonuclease H-like superfamily/Ribonuclease H"/>
    <property type="match status" value="1"/>
</dbReference>
<accession>A0A7R8WTL1</accession>
<keyword evidence="3" id="KW-0815">Transposition</keyword>
<evidence type="ECO:0000256" key="3">
    <source>
        <dbReference type="ARBA" id="ARBA00022578"/>
    </source>
</evidence>
<dbReference type="InterPro" id="IPR036397">
    <property type="entry name" value="RNaseH_sf"/>
</dbReference>
<evidence type="ECO:0000256" key="5">
    <source>
        <dbReference type="ARBA" id="ARBA00023172"/>
    </source>
</evidence>
<organism evidence="6">
    <name type="scientific">Cyprideis torosa</name>
    <dbReference type="NCBI Taxonomy" id="163714"/>
    <lineage>
        <taxon>Eukaryota</taxon>
        <taxon>Metazoa</taxon>
        <taxon>Ecdysozoa</taxon>
        <taxon>Arthropoda</taxon>
        <taxon>Crustacea</taxon>
        <taxon>Oligostraca</taxon>
        <taxon>Ostracoda</taxon>
        <taxon>Podocopa</taxon>
        <taxon>Podocopida</taxon>
        <taxon>Cytherocopina</taxon>
        <taxon>Cytheroidea</taxon>
        <taxon>Cytherideidae</taxon>
        <taxon>Cyprideis</taxon>
    </lineage>
</organism>
<dbReference type="InterPro" id="IPR001598">
    <property type="entry name" value="Transposase_IS30_CS"/>
</dbReference>